<keyword evidence="2" id="KW-0732">Signal</keyword>
<accession>A0ABW3L5T2</accession>
<name>A0ABW3L5T2_9BACI</name>
<evidence type="ECO:0000256" key="1">
    <source>
        <dbReference type="SAM" id="MobiDB-lite"/>
    </source>
</evidence>
<dbReference type="RefSeq" id="WP_386063209.1">
    <property type="nucleotide sequence ID" value="NZ_JBHTKL010000006.1"/>
</dbReference>
<dbReference type="InterPro" id="IPR031888">
    <property type="entry name" value="DUF5068"/>
</dbReference>
<evidence type="ECO:0000256" key="2">
    <source>
        <dbReference type="SAM" id="SignalP"/>
    </source>
</evidence>
<feature type="compositionally biased region" description="Acidic residues" evidence="1">
    <location>
        <begin position="48"/>
        <end position="75"/>
    </location>
</feature>
<feature type="compositionally biased region" description="Polar residues" evidence="1">
    <location>
        <begin position="35"/>
        <end position="47"/>
    </location>
</feature>
<feature type="region of interest" description="Disordered" evidence="1">
    <location>
        <begin position="22"/>
        <end position="95"/>
    </location>
</feature>
<dbReference type="Pfam" id="PF16781">
    <property type="entry name" value="DUF5068"/>
    <property type="match status" value="1"/>
</dbReference>
<dbReference type="Gene3D" id="2.60.40.4170">
    <property type="match status" value="1"/>
</dbReference>
<keyword evidence="4" id="KW-1185">Reference proteome</keyword>
<proteinExistence type="predicted"/>
<evidence type="ECO:0000313" key="4">
    <source>
        <dbReference type="Proteomes" id="UP001596990"/>
    </source>
</evidence>
<dbReference type="Proteomes" id="UP001596990">
    <property type="component" value="Unassembled WGS sequence"/>
</dbReference>
<gene>
    <name evidence="3" type="ORF">ACFQ2J_16715</name>
</gene>
<sequence>MKKAATILAILFTILLLTACGTEKDDDEAKETSDTAESTEADSNLEATSEDENNDEDEMNEQDQEEEVNESEDQQNGESSTSFKEGEVWNNELPETTEADVEVVYENMDPGYENDLSGFIIKVNAYQIVKLTGIDNDNQTYFGDQSEGYAVSFDTTIHNTTDKDLYYNPRLTIQLADQFDIITSSPSIYRNDEYSLAPPSDDVSLYPSNTEVNGLYTLQLTTEEYNKLQEVNAKLIIEGGVADNKQYEGSDQKNETYDFIHSNGSAMASAHSSEYYQDKIMEDNIAEKTMIYESNEEKTGTIGEDVKVTLKGVQYAELTPTASYEEAFAEIGDSGVVALTMKLEIENASDKELDVKFARTFLSIDNNQLRGQSDESLSPSDPSSVMPGETKEILKVFLLPADGVKQIYDTYKLEFGPFYGQDGKGLFKDASMELEIPSPKTDS</sequence>
<dbReference type="EMBL" id="JBHTKL010000006">
    <property type="protein sequence ID" value="MFD1020832.1"/>
    <property type="molecule type" value="Genomic_DNA"/>
</dbReference>
<protein>
    <submittedName>
        <fullName evidence="3">DUF5068 domain-containing protein</fullName>
    </submittedName>
</protein>
<dbReference type="PROSITE" id="PS51257">
    <property type="entry name" value="PROKAR_LIPOPROTEIN"/>
    <property type="match status" value="1"/>
</dbReference>
<feature type="signal peptide" evidence="2">
    <location>
        <begin position="1"/>
        <end position="19"/>
    </location>
</feature>
<evidence type="ECO:0000313" key="3">
    <source>
        <dbReference type="EMBL" id="MFD1020832.1"/>
    </source>
</evidence>
<reference evidence="4" key="1">
    <citation type="journal article" date="2019" name="Int. J. Syst. Evol. Microbiol.">
        <title>The Global Catalogue of Microorganisms (GCM) 10K type strain sequencing project: providing services to taxonomists for standard genome sequencing and annotation.</title>
        <authorList>
            <consortium name="The Broad Institute Genomics Platform"/>
            <consortium name="The Broad Institute Genome Sequencing Center for Infectious Disease"/>
            <person name="Wu L."/>
            <person name="Ma J."/>
        </authorList>
    </citation>
    <scope>NUCLEOTIDE SEQUENCE [LARGE SCALE GENOMIC DNA]</scope>
    <source>
        <strain evidence="4">CCUG 56607</strain>
    </source>
</reference>
<organism evidence="3 4">
    <name type="scientific">Thalassobacillus hwangdonensis</name>
    <dbReference type="NCBI Taxonomy" id="546108"/>
    <lineage>
        <taxon>Bacteria</taxon>
        <taxon>Bacillati</taxon>
        <taxon>Bacillota</taxon>
        <taxon>Bacilli</taxon>
        <taxon>Bacillales</taxon>
        <taxon>Bacillaceae</taxon>
        <taxon>Thalassobacillus</taxon>
    </lineage>
</organism>
<comment type="caution">
    <text evidence="3">The sequence shown here is derived from an EMBL/GenBank/DDBJ whole genome shotgun (WGS) entry which is preliminary data.</text>
</comment>
<feature type="chain" id="PRO_5046125749" evidence="2">
    <location>
        <begin position="20"/>
        <end position="443"/>
    </location>
</feature>